<dbReference type="DNASU" id="3234761"/>
<gene>
    <name evidence="2" type="ordered locus">TK2120</name>
</gene>
<dbReference type="Pfam" id="PF03168">
    <property type="entry name" value="LEA_2"/>
    <property type="match status" value="1"/>
</dbReference>
<dbReference type="OrthoDB" id="105458at2157"/>
<feature type="domain" description="Water stress and hypersensitive response" evidence="1">
    <location>
        <begin position="169"/>
        <end position="284"/>
    </location>
</feature>
<dbReference type="InterPro" id="IPR013783">
    <property type="entry name" value="Ig-like_fold"/>
</dbReference>
<dbReference type="SUPFAM" id="SSF117070">
    <property type="entry name" value="LEA14-like"/>
    <property type="match status" value="1"/>
</dbReference>
<accession>Q5JEW9</accession>
<dbReference type="PATRIC" id="fig|69014.16.peg.2076"/>
<dbReference type="EnsemblBacteria" id="BAD86309">
    <property type="protein sequence ID" value="BAD86309"/>
    <property type="gene ID" value="TK2120"/>
</dbReference>
<evidence type="ECO:0000313" key="3">
    <source>
        <dbReference type="Proteomes" id="UP000000536"/>
    </source>
</evidence>
<name>Q5JEW9_THEKO</name>
<dbReference type="Proteomes" id="UP000000536">
    <property type="component" value="Chromosome"/>
</dbReference>
<dbReference type="PhylomeDB" id="Q5JEW9"/>
<evidence type="ECO:0000259" key="1">
    <source>
        <dbReference type="SMART" id="SM00769"/>
    </source>
</evidence>
<keyword evidence="3" id="KW-1185">Reference proteome</keyword>
<reference evidence="2 3" key="1">
    <citation type="journal article" date="2005" name="Genome Res.">
        <title>Complete genome sequence of the hyperthermophilic archaeon Thermococcus kodakaraensis KOD1 and comparison with Pyrococcus genomes.</title>
        <authorList>
            <person name="Fukui T."/>
            <person name="Atomi H."/>
            <person name="Kanai T."/>
            <person name="Matsumi R."/>
            <person name="Fujiwara S."/>
            <person name="Imanaka T."/>
        </authorList>
    </citation>
    <scope>NUCLEOTIDE SEQUENCE [LARGE SCALE GENOMIC DNA]</scope>
    <source>
        <strain evidence="3">ATCC BAA-918 / JCM 12380 / KOD1</strain>
    </source>
</reference>
<dbReference type="SMART" id="SM00769">
    <property type="entry name" value="WHy"/>
    <property type="match status" value="1"/>
</dbReference>
<sequence length="307" mass="33155">MKVMKKAVAIVILIVLILALWGAYVAYAVMTMNPLLTAEWGNVSEEKVEVVVDAGLGKALLVPASVESLSMQFNGVEVASLEEFDYSPTKSNARIVIGIDPNELVRALERYFESNQHGELSVEAKLGLFGLLHSTLTFSREFQQDILGQMDFKAESKPIFGGLLYTPSVEGTKVVWLGAENGVWNLKTYATLKNPNSFPIPVSNLEFEVSVNGIKVGVGNISQGVTIPAGGVATVPIDTEIYSEYLPTVLVAHIKNGEESSVEVNFYITVSSGGKSARINLTSERIVIQTDIMASINDALSGVSPRE</sequence>
<dbReference type="eggNOG" id="arCOG03787">
    <property type="taxonomic scope" value="Archaea"/>
</dbReference>
<evidence type="ECO:0000313" key="2">
    <source>
        <dbReference type="EMBL" id="BAD86309.1"/>
    </source>
</evidence>
<dbReference type="STRING" id="69014.TK2120"/>
<dbReference type="HOGENOM" id="CLU_059309_1_0_2"/>
<dbReference type="InterPro" id="IPR013990">
    <property type="entry name" value="WHy-dom"/>
</dbReference>
<dbReference type="Gene3D" id="2.60.40.10">
    <property type="entry name" value="Immunoglobulins"/>
    <property type="match status" value="2"/>
</dbReference>
<dbReference type="EMBL" id="AP006878">
    <property type="protein sequence ID" value="BAD86309.1"/>
    <property type="molecule type" value="Genomic_DNA"/>
</dbReference>
<dbReference type="InterPro" id="IPR004864">
    <property type="entry name" value="LEA_2"/>
</dbReference>
<proteinExistence type="predicted"/>
<protein>
    <recommendedName>
        <fullName evidence="1">Water stress and hypersensitive response domain-containing protein</fullName>
    </recommendedName>
</protein>
<dbReference type="KEGG" id="tko:TK2120"/>
<dbReference type="AlphaFoldDB" id="Q5JEW9"/>
<dbReference type="GO" id="GO:0009269">
    <property type="term" value="P:response to desiccation"/>
    <property type="evidence" value="ECO:0007669"/>
    <property type="project" value="InterPro"/>
</dbReference>
<organism evidence="2 3">
    <name type="scientific">Thermococcus kodakarensis (strain ATCC BAA-918 / JCM 12380 / KOD1)</name>
    <name type="common">Pyrococcus kodakaraensis (strain KOD1)</name>
    <dbReference type="NCBI Taxonomy" id="69014"/>
    <lineage>
        <taxon>Archaea</taxon>
        <taxon>Methanobacteriati</taxon>
        <taxon>Methanobacteriota</taxon>
        <taxon>Thermococci</taxon>
        <taxon>Thermococcales</taxon>
        <taxon>Thermococcaceae</taxon>
        <taxon>Thermococcus</taxon>
    </lineage>
</organism>
<dbReference type="InParanoid" id="Q5JEW9"/>